<keyword evidence="6" id="KW-1185">Reference proteome</keyword>
<evidence type="ECO:0000313" key="6">
    <source>
        <dbReference type="Proteomes" id="UP000292120"/>
    </source>
</evidence>
<comment type="caution">
    <text evidence="5">The sequence shown here is derived from an EMBL/GenBank/DDBJ whole genome shotgun (WGS) entry which is preliminary data.</text>
</comment>
<dbReference type="PROSITE" id="PS51585">
    <property type="entry name" value="SAM_MT_TPMT"/>
    <property type="match status" value="1"/>
</dbReference>
<keyword evidence="3 5" id="KW-0808">Transferase</keyword>
<sequence length="207" mass="22618">MAGPTIDFWQARFETGQTGWDRGGPHPRLLAWIAQGLPAGSRVAVPGCGRGWEVVALAHAGLDVTGLDYTPAAVAEAQDNLAQALGSTPAHARIERADVLTHQPARPYDAVHEQTCLCALHPDHWVAYAAQLHRWLRPGGTLHALFMQAPREAALQQGRIEGPPYHCDINAMRALFPDSLWVWPAPPYAAEPHPNGMHELVVPLIRR</sequence>
<proteinExistence type="predicted"/>
<dbReference type="InterPro" id="IPR029063">
    <property type="entry name" value="SAM-dependent_MTases_sf"/>
</dbReference>
<dbReference type="PANTHER" id="PTHR32183">
    <property type="match status" value="1"/>
</dbReference>
<keyword evidence="4" id="KW-0949">S-adenosyl-L-methionine</keyword>
<dbReference type="RefSeq" id="WP_130967541.1">
    <property type="nucleotide sequence ID" value="NZ_SIXI01000003.1"/>
</dbReference>
<dbReference type="CDD" id="cd02440">
    <property type="entry name" value="AdoMet_MTases"/>
    <property type="match status" value="1"/>
</dbReference>
<dbReference type="GO" id="GO:0032259">
    <property type="term" value="P:methylation"/>
    <property type="evidence" value="ECO:0007669"/>
    <property type="project" value="UniProtKB-KW"/>
</dbReference>
<evidence type="ECO:0000256" key="4">
    <source>
        <dbReference type="ARBA" id="ARBA00022691"/>
    </source>
</evidence>
<dbReference type="EMBL" id="SIXI01000003">
    <property type="protein sequence ID" value="TBO31153.1"/>
    <property type="molecule type" value="Genomic_DNA"/>
</dbReference>
<dbReference type="Gene3D" id="3.40.50.150">
    <property type="entry name" value="Vaccinia Virus protein VP39"/>
    <property type="match status" value="1"/>
</dbReference>
<keyword evidence="2 5" id="KW-0489">Methyltransferase</keyword>
<dbReference type="AlphaFoldDB" id="A0A4Q9H0A3"/>
<protein>
    <submittedName>
        <fullName evidence="5">Methyltransferase domain-containing protein</fullName>
    </submittedName>
</protein>
<reference evidence="5 6" key="1">
    <citation type="submission" date="2019-02" db="EMBL/GenBank/DDBJ databases">
        <title>Aquabacterium sp. strain KMB7.</title>
        <authorList>
            <person name="Chen W.-M."/>
        </authorList>
    </citation>
    <scope>NUCLEOTIDE SEQUENCE [LARGE SCALE GENOMIC DNA]</scope>
    <source>
        <strain evidence="5 6">KMB7</strain>
    </source>
</reference>
<organism evidence="5 6">
    <name type="scientific">Aquabacterium lacunae</name>
    <dbReference type="NCBI Taxonomy" id="2528630"/>
    <lineage>
        <taxon>Bacteria</taxon>
        <taxon>Pseudomonadati</taxon>
        <taxon>Pseudomonadota</taxon>
        <taxon>Betaproteobacteria</taxon>
        <taxon>Burkholderiales</taxon>
        <taxon>Aquabacterium</taxon>
    </lineage>
</organism>
<evidence type="ECO:0000256" key="1">
    <source>
        <dbReference type="ARBA" id="ARBA00022553"/>
    </source>
</evidence>
<accession>A0A4Q9H0A3</accession>
<evidence type="ECO:0000256" key="3">
    <source>
        <dbReference type="ARBA" id="ARBA00022679"/>
    </source>
</evidence>
<gene>
    <name evidence="5" type="ORF">EYS42_07835</name>
</gene>
<dbReference type="InterPro" id="IPR008854">
    <property type="entry name" value="TPMT"/>
</dbReference>
<dbReference type="OrthoDB" id="9782855at2"/>
<name>A0A4Q9H0A3_9BURK</name>
<dbReference type="SUPFAM" id="SSF53335">
    <property type="entry name" value="S-adenosyl-L-methionine-dependent methyltransferases"/>
    <property type="match status" value="1"/>
</dbReference>
<evidence type="ECO:0000256" key="2">
    <source>
        <dbReference type="ARBA" id="ARBA00022603"/>
    </source>
</evidence>
<dbReference type="Proteomes" id="UP000292120">
    <property type="component" value="Unassembled WGS sequence"/>
</dbReference>
<dbReference type="Pfam" id="PF05724">
    <property type="entry name" value="TPMT"/>
    <property type="match status" value="1"/>
</dbReference>
<dbReference type="PANTHER" id="PTHR32183:SF6">
    <property type="entry name" value="CYSTEINE SULFINATE DESULFINASE_CYSTEINE DESULFURASE AND RELATED ENZYMES"/>
    <property type="match status" value="1"/>
</dbReference>
<evidence type="ECO:0000313" key="5">
    <source>
        <dbReference type="EMBL" id="TBO31153.1"/>
    </source>
</evidence>
<dbReference type="GO" id="GO:0008757">
    <property type="term" value="F:S-adenosylmethionine-dependent methyltransferase activity"/>
    <property type="evidence" value="ECO:0007669"/>
    <property type="project" value="InterPro"/>
</dbReference>
<keyword evidence="1" id="KW-0597">Phosphoprotein</keyword>